<proteinExistence type="predicted"/>
<dbReference type="Proteomes" id="UP000032568">
    <property type="component" value="Chromosome pTact"/>
</dbReference>
<keyword evidence="2" id="KW-1185">Reference proteome</keyword>
<evidence type="ECO:0000313" key="1">
    <source>
        <dbReference type="EMBL" id="WDE02207.1"/>
    </source>
</evidence>
<organism evidence="1 2">
    <name type="scientific">Thalassomonas actiniarum</name>
    <dbReference type="NCBI Taxonomy" id="485447"/>
    <lineage>
        <taxon>Bacteria</taxon>
        <taxon>Pseudomonadati</taxon>
        <taxon>Pseudomonadota</taxon>
        <taxon>Gammaproteobacteria</taxon>
        <taxon>Alteromonadales</taxon>
        <taxon>Colwelliaceae</taxon>
        <taxon>Thalassomonas</taxon>
    </lineage>
</organism>
<evidence type="ECO:0000313" key="2">
    <source>
        <dbReference type="Proteomes" id="UP000032568"/>
    </source>
</evidence>
<dbReference type="InterPro" id="IPR012672">
    <property type="entry name" value="T3SS_YscX"/>
</dbReference>
<dbReference type="RefSeq" id="WP_160298221.1">
    <property type="nucleotide sequence ID" value="NZ_CP059736.1"/>
</dbReference>
<dbReference type="EMBL" id="CP059736">
    <property type="protein sequence ID" value="WDE02207.1"/>
    <property type="molecule type" value="Genomic_DNA"/>
</dbReference>
<accession>A0AAE9YYZ6</accession>
<dbReference type="KEGG" id="tact:SG35_031105"/>
<name>A0AAE9YYZ6_9GAMM</name>
<dbReference type="Pfam" id="PF09474">
    <property type="entry name" value="Type_III_YscX"/>
    <property type="match status" value="1"/>
</dbReference>
<reference evidence="1 2" key="1">
    <citation type="journal article" date="2015" name="Genome Announc.">
        <title>Draft Genome Sequences of Marine Isolates of Thalassomonas viridans and Thalassomonas actiniarum.</title>
        <authorList>
            <person name="Olonade I."/>
            <person name="van Zyl L.J."/>
            <person name="Trindade M."/>
        </authorList>
    </citation>
    <scope>NUCLEOTIDE SEQUENCE [LARGE SCALE GENOMIC DNA]</scope>
    <source>
        <strain evidence="1 2">A5K-106</strain>
    </source>
</reference>
<sequence>MTVAAIQRGIDRISHQTNIAPSEFVDNERWHSPIGSPTVHLTQVFKGQCLKQELQEFVRPQLSAWSLLLPASFTLVRGQLLAQLKKHRDQIEFARALSILQGQNNMEHQLRTYIFALLKA</sequence>
<reference evidence="1 2" key="2">
    <citation type="journal article" date="2022" name="Mar. Drugs">
        <title>Bioassay-Guided Fractionation Leads to the Detection of Cholic Acid Generated by the Rare Thalassomonas sp.</title>
        <authorList>
            <person name="Pheiffer F."/>
            <person name="Schneider Y.K."/>
            <person name="Hansen E.H."/>
            <person name="Andersen J.H."/>
            <person name="Isaksson J."/>
            <person name="Busche T."/>
            <person name="R C."/>
            <person name="Kalinowski J."/>
            <person name="Zyl L.V."/>
            <person name="Trindade M."/>
        </authorList>
    </citation>
    <scope>NUCLEOTIDE SEQUENCE [LARGE SCALE GENOMIC DNA]</scope>
    <source>
        <strain evidence="1 2">A5K-106</strain>
    </source>
</reference>
<gene>
    <name evidence="1" type="ORF">SG35_031105</name>
</gene>
<protein>
    <submittedName>
        <fullName evidence="1">Uncharacterized protein</fullName>
    </submittedName>
</protein>
<dbReference type="AlphaFoldDB" id="A0AAE9YYZ6"/>